<gene>
    <name evidence="1" type="ORF">LCGC14_3151860</name>
</gene>
<organism evidence="1">
    <name type="scientific">marine sediment metagenome</name>
    <dbReference type="NCBI Taxonomy" id="412755"/>
    <lineage>
        <taxon>unclassified sequences</taxon>
        <taxon>metagenomes</taxon>
        <taxon>ecological metagenomes</taxon>
    </lineage>
</organism>
<accession>A0A0F8YI90</accession>
<feature type="non-terminal residue" evidence="1">
    <location>
        <position position="1"/>
    </location>
</feature>
<proteinExistence type="predicted"/>
<reference evidence="1" key="1">
    <citation type="journal article" date="2015" name="Nature">
        <title>Complex archaea that bridge the gap between prokaryotes and eukaryotes.</title>
        <authorList>
            <person name="Spang A."/>
            <person name="Saw J.H."/>
            <person name="Jorgensen S.L."/>
            <person name="Zaremba-Niedzwiedzka K."/>
            <person name="Martijn J."/>
            <person name="Lind A.E."/>
            <person name="van Eijk R."/>
            <person name="Schleper C."/>
            <person name="Guy L."/>
            <person name="Ettema T.J."/>
        </authorList>
    </citation>
    <scope>NUCLEOTIDE SEQUENCE</scope>
</reference>
<dbReference type="EMBL" id="LAZR01069405">
    <property type="protein sequence ID" value="KKK47766.1"/>
    <property type="molecule type" value="Genomic_DNA"/>
</dbReference>
<evidence type="ECO:0000313" key="1">
    <source>
        <dbReference type="EMBL" id="KKK47766.1"/>
    </source>
</evidence>
<protein>
    <recommendedName>
        <fullName evidence="2">SprT-like domain-containing protein</fullName>
    </recommendedName>
</protein>
<dbReference type="AlphaFoldDB" id="A0A0F8YI90"/>
<name>A0A0F8YI90_9ZZZZ</name>
<evidence type="ECO:0008006" key="2">
    <source>
        <dbReference type="Google" id="ProtNLM"/>
    </source>
</evidence>
<comment type="caution">
    <text evidence="1">The sequence shown here is derived from an EMBL/GenBank/DDBJ whole genome shotgun (WGS) entry which is preliminary data.</text>
</comment>
<sequence>ENDVQLAGTTIHELAHVLAGRGAGHSKHWKAACDRLGLRLAMAAGNVYSMAQFEPSLRIAIAGLISPTDGKPVGMIGRHAIGKGAKPKACPVGIGTRGGKSRGIGSGSRLRKYICACEPAVIIRASRDNLAATCDHCERSFLLD</sequence>